<dbReference type="InterPro" id="IPR002110">
    <property type="entry name" value="Ankyrin_rpt"/>
</dbReference>
<reference evidence="3 4" key="1">
    <citation type="journal article" date="2010" name="Nature">
        <title>The Ectocarpus genome and the independent evolution of multicellularity in brown algae.</title>
        <authorList>
            <person name="Cock J.M."/>
            <person name="Sterck L."/>
            <person name="Rouze P."/>
            <person name="Scornet D."/>
            <person name="Allen A.E."/>
            <person name="Amoutzias G."/>
            <person name="Anthouard V."/>
            <person name="Artiguenave F."/>
            <person name="Aury J.M."/>
            <person name="Badger J.H."/>
            <person name="Beszteri B."/>
            <person name="Billiau K."/>
            <person name="Bonnet E."/>
            <person name="Bothwell J.H."/>
            <person name="Bowler C."/>
            <person name="Boyen C."/>
            <person name="Brownlee C."/>
            <person name="Carrano C.J."/>
            <person name="Charrier B."/>
            <person name="Cho G.Y."/>
            <person name="Coelho S.M."/>
            <person name="Collen J."/>
            <person name="Corre E."/>
            <person name="Da Silva C."/>
            <person name="Delage L."/>
            <person name="Delaroque N."/>
            <person name="Dittami S.M."/>
            <person name="Doulbeau S."/>
            <person name="Elias M."/>
            <person name="Farnham G."/>
            <person name="Gachon C.M."/>
            <person name="Gschloessl B."/>
            <person name="Heesch S."/>
            <person name="Jabbari K."/>
            <person name="Jubin C."/>
            <person name="Kawai H."/>
            <person name="Kimura K."/>
            <person name="Kloareg B."/>
            <person name="Kupper F.C."/>
            <person name="Lang D."/>
            <person name="Le Bail A."/>
            <person name="Leblanc C."/>
            <person name="Lerouge P."/>
            <person name="Lohr M."/>
            <person name="Lopez P.J."/>
            <person name="Martens C."/>
            <person name="Maumus F."/>
            <person name="Michel G."/>
            <person name="Miranda-Saavedra D."/>
            <person name="Morales J."/>
            <person name="Moreau H."/>
            <person name="Motomura T."/>
            <person name="Nagasato C."/>
            <person name="Napoli C.A."/>
            <person name="Nelson D.R."/>
            <person name="Nyvall-Collen P."/>
            <person name="Peters A.F."/>
            <person name="Pommier C."/>
            <person name="Potin P."/>
            <person name="Poulain J."/>
            <person name="Quesneville H."/>
            <person name="Read B."/>
            <person name="Rensing S.A."/>
            <person name="Ritter A."/>
            <person name="Rousvoal S."/>
            <person name="Samanta M."/>
            <person name="Samson G."/>
            <person name="Schroeder D.C."/>
            <person name="Segurens B."/>
            <person name="Strittmatter M."/>
            <person name="Tonon T."/>
            <person name="Tregear J.W."/>
            <person name="Valentin K."/>
            <person name="von Dassow P."/>
            <person name="Yamagishi T."/>
            <person name="Van de Peer Y."/>
            <person name="Wincker P."/>
        </authorList>
    </citation>
    <scope>NUCLEOTIDE SEQUENCE [LARGE SCALE GENOMIC DNA]</scope>
    <source>
        <strain evidence="4">Ec32 / CCAP1310/4</strain>
    </source>
</reference>
<dbReference type="EMBL" id="FN649736">
    <property type="protein sequence ID" value="CBN80224.1"/>
    <property type="molecule type" value="Genomic_DNA"/>
</dbReference>
<dbReference type="InParanoid" id="D8LEI1"/>
<evidence type="ECO:0000256" key="1">
    <source>
        <dbReference type="ARBA" id="ARBA00022737"/>
    </source>
</evidence>
<dbReference type="EMBL" id="FN647946">
    <property type="protein sequence ID" value="CBN80224.1"/>
    <property type="molecule type" value="Genomic_DNA"/>
</dbReference>
<dbReference type="Pfam" id="PF00023">
    <property type="entry name" value="Ank"/>
    <property type="match status" value="1"/>
</dbReference>
<evidence type="ECO:0000256" key="2">
    <source>
        <dbReference type="ARBA" id="ARBA00023043"/>
    </source>
</evidence>
<sequence length="139" mass="14543">MFNDSQLLHKVVNGDLPGVQELVNAGVSVNGNLRPLRDIPLILATVEGHIRIAKFLIARGANLESACLEDVGNENGEMSARKGTRALHLSSSPEMTSVLLKAGACLNATDADGCTSLVRTGGGDGTRAAQGKCRPQVDH</sequence>
<dbReference type="AlphaFoldDB" id="D8LEI1"/>
<keyword evidence="4" id="KW-1185">Reference proteome</keyword>
<dbReference type="PANTHER" id="PTHR24126:SF14">
    <property type="entry name" value="ANK_REP_REGION DOMAIN-CONTAINING PROTEIN"/>
    <property type="match status" value="1"/>
</dbReference>
<keyword evidence="2" id="KW-0040">ANK repeat</keyword>
<dbReference type="PANTHER" id="PTHR24126">
    <property type="entry name" value="ANKYRIN REPEAT, PH AND SEC7 DOMAIN CONTAINING PROTEIN SECG-RELATED"/>
    <property type="match status" value="1"/>
</dbReference>
<name>D8LEI1_ECTSI</name>
<accession>D8LEI1</accession>
<evidence type="ECO:0000313" key="4">
    <source>
        <dbReference type="Proteomes" id="UP000002630"/>
    </source>
</evidence>
<protein>
    <submittedName>
        <fullName evidence="3">Similar to ankyrin 2,3/unc44</fullName>
    </submittedName>
</protein>
<proteinExistence type="predicted"/>
<organism evidence="3 4">
    <name type="scientific">Ectocarpus siliculosus</name>
    <name type="common">Brown alga</name>
    <name type="synonym">Conferva siliculosa</name>
    <dbReference type="NCBI Taxonomy" id="2880"/>
    <lineage>
        <taxon>Eukaryota</taxon>
        <taxon>Sar</taxon>
        <taxon>Stramenopiles</taxon>
        <taxon>Ochrophyta</taxon>
        <taxon>PX clade</taxon>
        <taxon>Phaeophyceae</taxon>
        <taxon>Ectocarpales</taxon>
        <taxon>Ectocarpaceae</taxon>
        <taxon>Ectocarpus</taxon>
    </lineage>
</organism>
<gene>
    <name evidence="3" type="ORF">Esi_0131_0043</name>
</gene>
<dbReference type="OrthoDB" id="47198at2759"/>
<keyword evidence="1" id="KW-0677">Repeat</keyword>
<dbReference type="InterPro" id="IPR036770">
    <property type="entry name" value="Ankyrin_rpt-contain_sf"/>
</dbReference>
<dbReference type="Gene3D" id="1.25.40.20">
    <property type="entry name" value="Ankyrin repeat-containing domain"/>
    <property type="match status" value="1"/>
</dbReference>
<dbReference type="Proteomes" id="UP000002630">
    <property type="component" value="Linkage Group LG11"/>
</dbReference>
<dbReference type="SUPFAM" id="SSF48403">
    <property type="entry name" value="Ankyrin repeat"/>
    <property type="match status" value="1"/>
</dbReference>
<evidence type="ECO:0000313" key="3">
    <source>
        <dbReference type="EMBL" id="CBN80224.1"/>
    </source>
</evidence>